<dbReference type="Gene3D" id="1.20.910.10">
    <property type="entry name" value="Heme oxygenase-like"/>
    <property type="match status" value="1"/>
</dbReference>
<comment type="similarity">
    <text evidence="3 9">Belongs to the TenA family.</text>
</comment>
<dbReference type="GO" id="GO:0005829">
    <property type="term" value="C:cytosol"/>
    <property type="evidence" value="ECO:0007669"/>
    <property type="project" value="TreeGrafter"/>
</dbReference>
<comment type="function">
    <text evidence="9">Catalyzes an amino-pyrimidine hydrolysis reaction at the C5' of the pyrimidine moiety of thiamine compounds, a reaction that is part of a thiamine salvage pathway.</text>
</comment>
<evidence type="ECO:0000256" key="7">
    <source>
        <dbReference type="ARBA" id="ARBA00022977"/>
    </source>
</evidence>
<dbReference type="SUPFAM" id="SSF48613">
    <property type="entry name" value="Heme oxygenase-like"/>
    <property type="match status" value="1"/>
</dbReference>
<dbReference type="PANTHER" id="PTHR43198">
    <property type="entry name" value="BIFUNCTIONAL TH2 PROTEIN"/>
    <property type="match status" value="1"/>
</dbReference>
<dbReference type="InterPro" id="IPR050967">
    <property type="entry name" value="Thiamine_Salvage_TenA"/>
</dbReference>
<evidence type="ECO:0000259" key="10">
    <source>
        <dbReference type="Pfam" id="PF03070"/>
    </source>
</evidence>
<evidence type="ECO:0000256" key="2">
    <source>
        <dbReference type="ARBA" id="ARBA00004948"/>
    </source>
</evidence>
<name>A0A1V4ST18_9CLOT</name>
<organism evidence="11 12">
    <name type="scientific">Clostridium thermobutyricum DSM 4928</name>
    <dbReference type="NCBI Taxonomy" id="1121339"/>
    <lineage>
        <taxon>Bacteria</taxon>
        <taxon>Bacillati</taxon>
        <taxon>Bacillota</taxon>
        <taxon>Clostridia</taxon>
        <taxon>Eubacteriales</taxon>
        <taxon>Clostridiaceae</taxon>
        <taxon>Clostridium</taxon>
    </lineage>
</organism>
<dbReference type="RefSeq" id="WP_080023650.1">
    <property type="nucleotide sequence ID" value="NZ_LTAY01000061.1"/>
</dbReference>
<dbReference type="InterPro" id="IPR004305">
    <property type="entry name" value="Thiaminase-2/PQQC"/>
</dbReference>
<comment type="caution">
    <text evidence="11">The sequence shown here is derived from an EMBL/GenBank/DDBJ whole genome shotgun (WGS) entry which is preliminary data.</text>
</comment>
<reference evidence="11 12" key="1">
    <citation type="submission" date="2016-02" db="EMBL/GenBank/DDBJ databases">
        <title>Genome sequence of Clostridium thermobutyricum DSM 4928.</title>
        <authorList>
            <person name="Poehlein A."/>
            <person name="Daniel R."/>
        </authorList>
    </citation>
    <scope>NUCLEOTIDE SEQUENCE [LARGE SCALE GENOMIC DNA]</scope>
    <source>
        <strain evidence="11 12">DSM 4928</strain>
    </source>
</reference>
<dbReference type="Proteomes" id="UP000191448">
    <property type="component" value="Unassembled WGS sequence"/>
</dbReference>
<dbReference type="EC" id="3.5.99.2" evidence="5 9"/>
<accession>A0A1V4ST18</accession>
<dbReference type="InterPro" id="IPR027574">
    <property type="entry name" value="Thiaminase_II"/>
</dbReference>
<comment type="pathway">
    <text evidence="2 9">Cofactor biosynthesis; thiamine diphosphate biosynthesis.</text>
</comment>
<dbReference type="GO" id="GO:0009228">
    <property type="term" value="P:thiamine biosynthetic process"/>
    <property type="evidence" value="ECO:0007669"/>
    <property type="project" value="UniProtKB-KW"/>
</dbReference>
<keyword evidence="9 11" id="KW-0378">Hydrolase</keyword>
<dbReference type="AlphaFoldDB" id="A0A1V4ST18"/>
<feature type="domain" description="Thiaminase-2/PQQC" evidence="10">
    <location>
        <begin position="9"/>
        <end position="214"/>
    </location>
</feature>
<evidence type="ECO:0000256" key="6">
    <source>
        <dbReference type="ARBA" id="ARBA00013647"/>
    </source>
</evidence>
<evidence type="ECO:0000256" key="4">
    <source>
        <dbReference type="ARBA" id="ARBA00011881"/>
    </source>
</evidence>
<evidence type="ECO:0000256" key="1">
    <source>
        <dbReference type="ARBA" id="ARBA00001881"/>
    </source>
</evidence>
<dbReference type="PANTHER" id="PTHR43198:SF2">
    <property type="entry name" value="SI:CH1073-67J19.1-RELATED"/>
    <property type="match status" value="1"/>
</dbReference>
<comment type="subunit">
    <text evidence="4">Homotetramer.</text>
</comment>
<evidence type="ECO:0000313" key="12">
    <source>
        <dbReference type="Proteomes" id="UP000191448"/>
    </source>
</evidence>
<evidence type="ECO:0000256" key="3">
    <source>
        <dbReference type="ARBA" id="ARBA00010264"/>
    </source>
</evidence>
<dbReference type="InterPro" id="IPR016084">
    <property type="entry name" value="Haem_Oase-like_multi-hlx"/>
</dbReference>
<evidence type="ECO:0000313" key="11">
    <source>
        <dbReference type="EMBL" id="OPX46933.1"/>
    </source>
</evidence>
<proteinExistence type="inferred from homology"/>
<comment type="catalytic activity">
    <reaction evidence="1 9">
        <text>4-amino-5-aminomethyl-2-methylpyrimidine + H2O = 4-amino-5-hydroxymethyl-2-methylpyrimidine + NH4(+)</text>
        <dbReference type="Rhea" id="RHEA:31799"/>
        <dbReference type="ChEBI" id="CHEBI:15377"/>
        <dbReference type="ChEBI" id="CHEBI:16892"/>
        <dbReference type="ChEBI" id="CHEBI:28938"/>
        <dbReference type="ChEBI" id="CHEBI:63416"/>
        <dbReference type="EC" id="3.5.99.2"/>
    </reaction>
</comment>
<comment type="catalytic activity">
    <reaction evidence="8 9">
        <text>thiamine + H2O = 5-(2-hydroxyethyl)-4-methylthiazole + 4-amino-5-hydroxymethyl-2-methylpyrimidine + H(+)</text>
        <dbReference type="Rhea" id="RHEA:17509"/>
        <dbReference type="ChEBI" id="CHEBI:15377"/>
        <dbReference type="ChEBI" id="CHEBI:15378"/>
        <dbReference type="ChEBI" id="CHEBI:16892"/>
        <dbReference type="ChEBI" id="CHEBI:17957"/>
        <dbReference type="ChEBI" id="CHEBI:18385"/>
        <dbReference type="EC" id="3.5.99.2"/>
    </reaction>
</comment>
<dbReference type="GO" id="GO:0009229">
    <property type="term" value="P:thiamine diphosphate biosynthetic process"/>
    <property type="evidence" value="ECO:0007669"/>
    <property type="project" value="UniProtKB-UniPathway"/>
</dbReference>
<evidence type="ECO:0000256" key="5">
    <source>
        <dbReference type="ARBA" id="ARBA00012684"/>
    </source>
</evidence>
<sequence length="215" mass="25793">MKFRDKLFKEVEEIWNKYLEHPFIKGMKTGELDKEKFKEYLIQDYLYLKEYSKVFCLGITKSNSMNEMRFLYNSISGIMEEEASHIKYMEKFGLNPKEVEKINPHKNNENYTNYMLAVGIKEGVREIAIATLACTWSYNFIAKYLKDVSKKENNFYSEWIEMYSGKSYTDCTEEWLDYIDCICKDISSEEEKRLITIFKKCSEYELDFWNIALEN</sequence>
<keyword evidence="7 9" id="KW-0784">Thiamine biosynthesis</keyword>
<gene>
    <name evidence="11" type="primary">tenA</name>
    <name evidence="11" type="ORF">CLTHE_24100</name>
</gene>
<dbReference type="EMBL" id="LTAY01000061">
    <property type="protein sequence ID" value="OPX46933.1"/>
    <property type="molecule type" value="Genomic_DNA"/>
</dbReference>
<dbReference type="Pfam" id="PF03070">
    <property type="entry name" value="TENA_THI-4"/>
    <property type="match status" value="1"/>
</dbReference>
<evidence type="ECO:0000256" key="8">
    <source>
        <dbReference type="ARBA" id="ARBA00048337"/>
    </source>
</evidence>
<dbReference type="GO" id="GO:0050334">
    <property type="term" value="F:thiaminase activity"/>
    <property type="evidence" value="ECO:0007669"/>
    <property type="project" value="UniProtKB-EC"/>
</dbReference>
<protein>
    <recommendedName>
        <fullName evidence="6 9">Aminopyrimidine aminohydrolase</fullName>
        <ecNumber evidence="5 9">3.5.99.2</ecNumber>
    </recommendedName>
</protein>
<dbReference type="OrthoDB" id="34166at2"/>
<dbReference type="NCBIfam" id="TIGR04306">
    <property type="entry name" value="salvage_TenA"/>
    <property type="match status" value="1"/>
</dbReference>
<evidence type="ECO:0000256" key="9">
    <source>
        <dbReference type="RuleBase" id="RU363093"/>
    </source>
</evidence>
<dbReference type="UniPathway" id="UPA00060"/>